<keyword evidence="3" id="KW-1185">Reference proteome</keyword>
<feature type="chain" id="PRO_5046368686" evidence="1">
    <location>
        <begin position="26"/>
        <end position="277"/>
    </location>
</feature>
<reference evidence="2" key="1">
    <citation type="submission" date="2022-09" db="EMBL/GenBank/DDBJ databases">
        <title>Tahibacter sp. nov., isolated from a fresh water.</title>
        <authorList>
            <person name="Baek J.H."/>
            <person name="Lee J.K."/>
            <person name="Kim J.M."/>
            <person name="Jeon C.O."/>
        </authorList>
    </citation>
    <scope>NUCLEOTIDE SEQUENCE</scope>
    <source>
        <strain evidence="2">W38</strain>
    </source>
</reference>
<dbReference type="Proteomes" id="UP001064632">
    <property type="component" value="Chromosome"/>
</dbReference>
<feature type="signal peptide" evidence="1">
    <location>
        <begin position="1"/>
        <end position="25"/>
    </location>
</feature>
<gene>
    <name evidence="2" type="ORF">N4264_06990</name>
</gene>
<sequence length="277" mass="30677">MFRRQDCRVLLGVVALAAPVTMVSAANEARTYAVTEWNATCPATTRTYWDDMCDAWRNGMMRKGWAGKTYNESQVRASLFADPAAVAWGVDNSADGVDAAEASLFCGHGGFNSRGWFGYLHTAEEGNCRIYPDQMRLGPASGGKSRFFQTSSCNSIRWEQRHEWLQAATGEVHVVTGFNGLMYIGSMFVNEYGALAEDAYSSQGVGRAWVENMYHNEPWYTGGHDVCPVSLAFGNTDWSAQYTLDESYWSDWPDMQPVVMTSYFVSGCQSNGGQVLP</sequence>
<keyword evidence="1" id="KW-0732">Signal</keyword>
<evidence type="ECO:0000313" key="2">
    <source>
        <dbReference type="EMBL" id="UXI69388.1"/>
    </source>
</evidence>
<protein>
    <submittedName>
        <fullName evidence="2">Uncharacterized protein</fullName>
    </submittedName>
</protein>
<name>A0ABY6BJ27_9GAMM</name>
<evidence type="ECO:0000256" key="1">
    <source>
        <dbReference type="SAM" id="SignalP"/>
    </source>
</evidence>
<accession>A0ABY6BJ27</accession>
<dbReference type="EMBL" id="CP104694">
    <property type="protein sequence ID" value="UXI69388.1"/>
    <property type="molecule type" value="Genomic_DNA"/>
</dbReference>
<evidence type="ECO:0000313" key="3">
    <source>
        <dbReference type="Proteomes" id="UP001064632"/>
    </source>
</evidence>
<proteinExistence type="predicted"/>
<dbReference type="RefSeq" id="WP_261696343.1">
    <property type="nucleotide sequence ID" value="NZ_CP104694.1"/>
</dbReference>
<organism evidence="2 3">
    <name type="scientific">Tahibacter amnicola</name>
    <dbReference type="NCBI Taxonomy" id="2976241"/>
    <lineage>
        <taxon>Bacteria</taxon>
        <taxon>Pseudomonadati</taxon>
        <taxon>Pseudomonadota</taxon>
        <taxon>Gammaproteobacteria</taxon>
        <taxon>Lysobacterales</taxon>
        <taxon>Rhodanobacteraceae</taxon>
        <taxon>Tahibacter</taxon>
    </lineage>
</organism>